<accession>A0ACD1G389</accession>
<dbReference type="EMBL" id="KZ825361">
    <property type="protein sequence ID" value="RAH43624.1"/>
    <property type="molecule type" value="Genomic_DNA"/>
</dbReference>
<evidence type="ECO:0000313" key="1">
    <source>
        <dbReference type="EMBL" id="RAH43624.1"/>
    </source>
</evidence>
<keyword evidence="2" id="KW-1185">Reference proteome</keyword>
<protein>
    <submittedName>
        <fullName evidence="1">Uncharacterized protein</fullName>
    </submittedName>
</protein>
<evidence type="ECO:0000313" key="2">
    <source>
        <dbReference type="Proteomes" id="UP000249057"/>
    </source>
</evidence>
<name>A0ACD1G389_9EURO</name>
<dbReference type="Proteomes" id="UP000249057">
    <property type="component" value="Unassembled WGS sequence"/>
</dbReference>
<organism evidence="1 2">
    <name type="scientific">Aspergillus brunneoviolaceus CBS 621.78</name>
    <dbReference type="NCBI Taxonomy" id="1450534"/>
    <lineage>
        <taxon>Eukaryota</taxon>
        <taxon>Fungi</taxon>
        <taxon>Dikarya</taxon>
        <taxon>Ascomycota</taxon>
        <taxon>Pezizomycotina</taxon>
        <taxon>Eurotiomycetes</taxon>
        <taxon>Eurotiomycetidae</taxon>
        <taxon>Eurotiales</taxon>
        <taxon>Aspergillaceae</taxon>
        <taxon>Aspergillus</taxon>
        <taxon>Aspergillus subgen. Circumdati</taxon>
    </lineage>
</organism>
<proteinExistence type="predicted"/>
<reference evidence="1" key="1">
    <citation type="submission" date="2018-02" db="EMBL/GenBank/DDBJ databases">
        <title>The genomes of Aspergillus section Nigri reveals drivers in fungal speciation.</title>
        <authorList>
            <consortium name="DOE Joint Genome Institute"/>
            <person name="Vesth T.C."/>
            <person name="Nybo J."/>
            <person name="Theobald S."/>
            <person name="Brandl J."/>
            <person name="Frisvad J.C."/>
            <person name="Nielsen K.F."/>
            <person name="Lyhne E.K."/>
            <person name="Kogle M.E."/>
            <person name="Kuo A."/>
            <person name="Riley R."/>
            <person name="Clum A."/>
            <person name="Nolan M."/>
            <person name="Lipzen A."/>
            <person name="Salamov A."/>
            <person name="Henrissat B."/>
            <person name="Wiebenga A."/>
            <person name="De vries R.P."/>
            <person name="Grigoriev I.V."/>
            <person name="Mortensen U.H."/>
            <person name="Andersen M.R."/>
            <person name="Baker S.E."/>
        </authorList>
    </citation>
    <scope>NUCLEOTIDE SEQUENCE</scope>
    <source>
        <strain evidence="1">CBS 621.78</strain>
    </source>
</reference>
<gene>
    <name evidence="1" type="ORF">BO95DRAFT_516264</name>
</gene>
<sequence length="310" mass="34433">MPKRKVPISSDAEVPSKKKATDPAAVSLSNLGNMIMKNEESTSNQQDSPELTIDCGQYAYSVSLARACSNSAFIEREYGSRSKPTSCTLVLQDDRRVVEHMVKYLHWGESYRYHGKQPFDDTMFKKRKLATKSRMDTQSKNMGTHSKSPAPSAGRDRSFVVIPFFIQLYALATHLEADGLRGICKGVIMRALSVDMDRASLMCAIKEVYTRFDETDQMLQDMVVAVVRNNLSLLQAHTGEGGRKSTLKDVLDATASFCRDLSLDLSNAPPRHDKNDAIDNDDDEDDEDNGGDGEGDGNYGDDPNDEDWTP</sequence>